<evidence type="ECO:0000313" key="2">
    <source>
        <dbReference type="EMBL" id="ETO72148.1"/>
    </source>
</evidence>
<dbReference type="Proteomes" id="UP000028582">
    <property type="component" value="Unassembled WGS sequence"/>
</dbReference>
<accession>A0A080ZZT7</accession>
<dbReference type="PANTHER" id="PTHR45749:SF26">
    <property type="entry name" value="ZINC FINGER MYM-TYPE PROTEIN 1-LIKE"/>
    <property type="match status" value="1"/>
</dbReference>
<protein>
    <recommendedName>
        <fullName evidence="1">DUF4371 domain-containing protein</fullName>
    </recommendedName>
</protein>
<gene>
    <name evidence="2" type="ORF">F444_11636</name>
</gene>
<feature type="domain" description="DUF4371" evidence="1">
    <location>
        <begin position="6"/>
        <end position="90"/>
    </location>
</feature>
<sequence length="101" mass="11784">MEKVTKTERIQNRKRIGLIYDVCLHLARQDIPFRGNNEKEHSLNKGNFLEMLQFMMDRIPEFSKQMGSAAANAKYTSPSIQKELIRCAADLMNLRARVEKR</sequence>
<name>A0A080ZZT7_PHYNI</name>
<dbReference type="AlphaFoldDB" id="A0A080ZZT7"/>
<dbReference type="Pfam" id="PF14291">
    <property type="entry name" value="DUF4371"/>
    <property type="match status" value="1"/>
</dbReference>
<proteinExistence type="predicted"/>
<reference evidence="2 3" key="1">
    <citation type="submission" date="2013-11" db="EMBL/GenBank/DDBJ databases">
        <title>The Genome Sequence of Phytophthora parasitica P1976.</title>
        <authorList>
            <consortium name="The Broad Institute Genomics Platform"/>
            <person name="Russ C."/>
            <person name="Tyler B."/>
            <person name="Panabieres F."/>
            <person name="Shan W."/>
            <person name="Tripathy S."/>
            <person name="Grunwald N."/>
            <person name="Machado M."/>
            <person name="Johnson C.S."/>
            <person name="Walker B."/>
            <person name="Young S."/>
            <person name="Zeng Q."/>
            <person name="Gargeya S."/>
            <person name="Fitzgerald M."/>
            <person name="Haas B."/>
            <person name="Abouelleil A."/>
            <person name="Allen A.W."/>
            <person name="Alvarado L."/>
            <person name="Arachchi H.M."/>
            <person name="Berlin A.M."/>
            <person name="Chapman S.B."/>
            <person name="Gainer-Dewar J."/>
            <person name="Goldberg J."/>
            <person name="Griggs A."/>
            <person name="Gujja S."/>
            <person name="Hansen M."/>
            <person name="Howarth C."/>
            <person name="Imamovic A."/>
            <person name="Ireland A."/>
            <person name="Larimer J."/>
            <person name="McCowan C."/>
            <person name="Murphy C."/>
            <person name="Pearson M."/>
            <person name="Poon T.W."/>
            <person name="Priest M."/>
            <person name="Roberts A."/>
            <person name="Saif S."/>
            <person name="Shea T."/>
            <person name="Sisk P."/>
            <person name="Sykes S."/>
            <person name="Wortman J."/>
            <person name="Nusbaum C."/>
            <person name="Birren B."/>
        </authorList>
    </citation>
    <scope>NUCLEOTIDE SEQUENCE [LARGE SCALE GENOMIC DNA]</scope>
    <source>
        <strain evidence="2 3">P1976</strain>
    </source>
</reference>
<comment type="caution">
    <text evidence="2">The sequence shown here is derived from an EMBL/GenBank/DDBJ whole genome shotgun (WGS) entry which is preliminary data.</text>
</comment>
<evidence type="ECO:0000313" key="3">
    <source>
        <dbReference type="Proteomes" id="UP000028582"/>
    </source>
</evidence>
<evidence type="ECO:0000259" key="1">
    <source>
        <dbReference type="Pfam" id="PF14291"/>
    </source>
</evidence>
<organism evidence="2 3">
    <name type="scientific">Phytophthora nicotianae P1976</name>
    <dbReference type="NCBI Taxonomy" id="1317066"/>
    <lineage>
        <taxon>Eukaryota</taxon>
        <taxon>Sar</taxon>
        <taxon>Stramenopiles</taxon>
        <taxon>Oomycota</taxon>
        <taxon>Peronosporomycetes</taxon>
        <taxon>Peronosporales</taxon>
        <taxon>Peronosporaceae</taxon>
        <taxon>Phytophthora</taxon>
    </lineage>
</organism>
<dbReference type="InterPro" id="IPR025398">
    <property type="entry name" value="DUF4371"/>
</dbReference>
<dbReference type="EMBL" id="ANJA01002083">
    <property type="protein sequence ID" value="ETO72148.1"/>
    <property type="molecule type" value="Genomic_DNA"/>
</dbReference>
<dbReference type="PANTHER" id="PTHR45749">
    <property type="match status" value="1"/>
</dbReference>